<dbReference type="AlphaFoldDB" id="A0A2P2Q7W0"/>
<accession>A0A2P2Q7W0</accession>
<protein>
    <submittedName>
        <fullName evidence="2">Uncharacterized protein</fullName>
    </submittedName>
</protein>
<reference evidence="2" key="1">
    <citation type="submission" date="2018-02" db="EMBL/GenBank/DDBJ databases">
        <title>Rhizophora mucronata_Transcriptome.</title>
        <authorList>
            <person name="Meera S.P."/>
            <person name="Sreeshan A."/>
            <person name="Augustine A."/>
        </authorList>
    </citation>
    <scope>NUCLEOTIDE SEQUENCE</scope>
    <source>
        <tissue evidence="2">Leaf</tissue>
    </source>
</reference>
<proteinExistence type="predicted"/>
<evidence type="ECO:0000313" key="2">
    <source>
        <dbReference type="EMBL" id="MBX63075.1"/>
    </source>
</evidence>
<keyword evidence="1" id="KW-0812">Transmembrane</keyword>
<name>A0A2P2Q7W0_RHIMU</name>
<sequence>MANWIWGNLWSSSFFPLPPSPIFFQDLEIGFCSLWLDLSLNHSFYFTIIPGVSICIFSCFLGFTCLEIVSVADGINCFVLPLI</sequence>
<feature type="transmembrane region" description="Helical" evidence="1">
    <location>
        <begin position="44"/>
        <end position="66"/>
    </location>
</feature>
<dbReference type="EMBL" id="GGEC01082591">
    <property type="protein sequence ID" value="MBX63075.1"/>
    <property type="molecule type" value="Transcribed_RNA"/>
</dbReference>
<evidence type="ECO:0000256" key="1">
    <source>
        <dbReference type="SAM" id="Phobius"/>
    </source>
</evidence>
<keyword evidence="1" id="KW-1133">Transmembrane helix</keyword>
<keyword evidence="1" id="KW-0472">Membrane</keyword>
<organism evidence="2">
    <name type="scientific">Rhizophora mucronata</name>
    <name type="common">Asiatic mangrove</name>
    <dbReference type="NCBI Taxonomy" id="61149"/>
    <lineage>
        <taxon>Eukaryota</taxon>
        <taxon>Viridiplantae</taxon>
        <taxon>Streptophyta</taxon>
        <taxon>Embryophyta</taxon>
        <taxon>Tracheophyta</taxon>
        <taxon>Spermatophyta</taxon>
        <taxon>Magnoliopsida</taxon>
        <taxon>eudicotyledons</taxon>
        <taxon>Gunneridae</taxon>
        <taxon>Pentapetalae</taxon>
        <taxon>rosids</taxon>
        <taxon>fabids</taxon>
        <taxon>Malpighiales</taxon>
        <taxon>Rhizophoraceae</taxon>
        <taxon>Rhizophora</taxon>
    </lineage>
</organism>